<organism evidence="6 7">
    <name type="scientific">Desulfosarcina alkanivorans</name>
    <dbReference type="NCBI Taxonomy" id="571177"/>
    <lineage>
        <taxon>Bacteria</taxon>
        <taxon>Pseudomonadati</taxon>
        <taxon>Thermodesulfobacteriota</taxon>
        <taxon>Desulfobacteria</taxon>
        <taxon>Desulfobacterales</taxon>
        <taxon>Desulfosarcinaceae</taxon>
        <taxon>Desulfosarcina</taxon>
    </lineage>
</organism>
<reference evidence="6 7" key="1">
    <citation type="submission" date="2019-11" db="EMBL/GenBank/DDBJ databases">
        <title>Comparative genomics of hydrocarbon-degrading Desulfosarcina strains.</title>
        <authorList>
            <person name="Watanabe M."/>
            <person name="Kojima H."/>
            <person name="Fukui M."/>
        </authorList>
    </citation>
    <scope>NUCLEOTIDE SEQUENCE [LARGE SCALE GENOMIC DNA]</scope>
    <source>
        <strain evidence="6 7">PL12</strain>
    </source>
</reference>
<evidence type="ECO:0000259" key="4">
    <source>
        <dbReference type="Pfam" id="PF07804"/>
    </source>
</evidence>
<dbReference type="RefSeq" id="WP_155314875.1">
    <property type="nucleotide sequence ID" value="NZ_AP021874.1"/>
</dbReference>
<accession>A0A5K7YC51</accession>
<dbReference type="PANTHER" id="PTHR37419">
    <property type="entry name" value="SERINE/THREONINE-PROTEIN KINASE TOXIN HIPA"/>
    <property type="match status" value="1"/>
</dbReference>
<dbReference type="GO" id="GO:0005829">
    <property type="term" value="C:cytosol"/>
    <property type="evidence" value="ECO:0007669"/>
    <property type="project" value="TreeGrafter"/>
</dbReference>
<dbReference type="GO" id="GO:0004674">
    <property type="term" value="F:protein serine/threonine kinase activity"/>
    <property type="evidence" value="ECO:0007669"/>
    <property type="project" value="TreeGrafter"/>
</dbReference>
<protein>
    <submittedName>
        <fullName evidence="6">Phosphatidylinositol kinase</fullName>
    </submittedName>
</protein>
<evidence type="ECO:0000313" key="6">
    <source>
        <dbReference type="EMBL" id="BBO66516.1"/>
    </source>
</evidence>
<dbReference type="InterPro" id="IPR052028">
    <property type="entry name" value="HipA_Ser/Thr_kinase"/>
</dbReference>
<evidence type="ECO:0000256" key="2">
    <source>
        <dbReference type="ARBA" id="ARBA00022679"/>
    </source>
</evidence>
<comment type="similarity">
    <text evidence="1">Belongs to the HipA Ser/Thr kinase family.</text>
</comment>
<evidence type="ECO:0000256" key="1">
    <source>
        <dbReference type="ARBA" id="ARBA00010164"/>
    </source>
</evidence>
<proteinExistence type="inferred from homology"/>
<dbReference type="AlphaFoldDB" id="A0A5K7YC51"/>
<sequence length="415" mass="46295">MANENSAYVFIHLGGQWVPCGYLTIIEDRREVHATFQYGKRYLQRRDAIAIDPVQLPLGENLFRSRPASPLFGAIRDTAPDGWGRHLLARAAEPQSPGEFQYLTALPVEDRTGALGFGRSLEEGPAPINPGWPNYPPQGATLDLGDMIAAVDRIDKGENLPPRHRRFLLRGSSLGGAQPKAPTVHQGRRWIAKFGREREAWNTCRIEHATLRLAARCGIDVPNSKTLMVGNRDVFLIERFDRDSAGNPIPFISAATLLATDDLATGSYQEIAAQMRKHIAAPAVQDDLRQFFMRMVFNILCNNADDHIRNHGFIYLPGLGWRLSPAYDVVPQPDMGPKMPRNLTLGVGKDGSRLATLENALSVSPVFGLATADGRQVIERLKEVFLSGWEEVYLRWGVPEENFPFIKEAFVNHLR</sequence>
<evidence type="ECO:0000313" key="7">
    <source>
        <dbReference type="Proteomes" id="UP000427906"/>
    </source>
</evidence>
<dbReference type="InterPro" id="IPR017508">
    <property type="entry name" value="HipA_N1"/>
</dbReference>
<keyword evidence="7" id="KW-1185">Reference proteome</keyword>
<dbReference type="PANTHER" id="PTHR37419:SF8">
    <property type="entry name" value="TOXIN YJJJ"/>
    <property type="match status" value="1"/>
</dbReference>
<gene>
    <name evidence="6" type="ORF">DSCA_04460</name>
</gene>
<dbReference type="InterPro" id="IPR012893">
    <property type="entry name" value="HipA-like_C"/>
</dbReference>
<dbReference type="Pfam" id="PF07804">
    <property type="entry name" value="HipA_C"/>
    <property type="match status" value="1"/>
</dbReference>
<dbReference type="Pfam" id="PF13657">
    <property type="entry name" value="Couple_hipA"/>
    <property type="match status" value="1"/>
</dbReference>
<feature type="domain" description="HipA-like C-terminal" evidence="4">
    <location>
        <begin position="172"/>
        <end position="385"/>
    </location>
</feature>
<dbReference type="Proteomes" id="UP000427906">
    <property type="component" value="Chromosome"/>
</dbReference>
<evidence type="ECO:0000259" key="5">
    <source>
        <dbReference type="Pfam" id="PF13657"/>
    </source>
</evidence>
<dbReference type="OrthoDB" id="9805913at2"/>
<keyword evidence="3 6" id="KW-0418">Kinase</keyword>
<dbReference type="EMBL" id="AP021874">
    <property type="protein sequence ID" value="BBO66516.1"/>
    <property type="molecule type" value="Genomic_DNA"/>
</dbReference>
<keyword evidence="2" id="KW-0808">Transferase</keyword>
<evidence type="ECO:0000256" key="3">
    <source>
        <dbReference type="ARBA" id="ARBA00022777"/>
    </source>
</evidence>
<feature type="domain" description="HipA N-terminal subdomain 1" evidence="5">
    <location>
        <begin position="27"/>
        <end position="115"/>
    </location>
</feature>
<dbReference type="KEGG" id="dalk:DSCA_04460"/>
<name>A0A5K7YC51_9BACT</name>